<name>A0A310SGL2_9HYME</name>
<keyword evidence="3" id="KW-1185">Reference proteome</keyword>
<accession>A0A310SGL2</accession>
<feature type="chain" id="PRO_5016369476" evidence="1">
    <location>
        <begin position="27"/>
        <end position="55"/>
    </location>
</feature>
<feature type="signal peptide" evidence="1">
    <location>
        <begin position="1"/>
        <end position="26"/>
    </location>
</feature>
<dbReference type="OrthoDB" id="6360013at2759"/>
<evidence type="ECO:0000256" key="1">
    <source>
        <dbReference type="SAM" id="SignalP"/>
    </source>
</evidence>
<feature type="non-terminal residue" evidence="2">
    <location>
        <position position="55"/>
    </location>
</feature>
<proteinExistence type="predicted"/>
<organism evidence="2 3">
    <name type="scientific">Eufriesea mexicana</name>
    <dbReference type="NCBI Taxonomy" id="516756"/>
    <lineage>
        <taxon>Eukaryota</taxon>
        <taxon>Metazoa</taxon>
        <taxon>Ecdysozoa</taxon>
        <taxon>Arthropoda</taxon>
        <taxon>Hexapoda</taxon>
        <taxon>Insecta</taxon>
        <taxon>Pterygota</taxon>
        <taxon>Neoptera</taxon>
        <taxon>Endopterygota</taxon>
        <taxon>Hymenoptera</taxon>
        <taxon>Apocrita</taxon>
        <taxon>Aculeata</taxon>
        <taxon>Apoidea</taxon>
        <taxon>Anthophila</taxon>
        <taxon>Apidae</taxon>
        <taxon>Eufriesea</taxon>
    </lineage>
</organism>
<sequence>MGATKFVLGSAILGLFWSGLLKGVLTNSMNRCDYPPCFCDHHGRLTCECKEEGEV</sequence>
<dbReference type="EMBL" id="KQ770168">
    <property type="protein sequence ID" value="OAD52700.1"/>
    <property type="molecule type" value="Genomic_DNA"/>
</dbReference>
<evidence type="ECO:0000313" key="2">
    <source>
        <dbReference type="EMBL" id="OAD52700.1"/>
    </source>
</evidence>
<reference evidence="2 3" key="1">
    <citation type="submission" date="2015-07" db="EMBL/GenBank/DDBJ databases">
        <title>The genome of Eufriesea mexicana.</title>
        <authorList>
            <person name="Pan H."/>
            <person name="Kapheim K."/>
        </authorList>
    </citation>
    <scope>NUCLEOTIDE SEQUENCE [LARGE SCALE GENOMIC DNA]</scope>
    <source>
        <strain evidence="2">0111107269</strain>
        <tissue evidence="2">Whole body</tissue>
    </source>
</reference>
<gene>
    <name evidence="2" type="ORF">WN48_00403</name>
</gene>
<protein>
    <submittedName>
        <fullName evidence="2">Uncharacterized protein</fullName>
    </submittedName>
</protein>
<evidence type="ECO:0000313" key="3">
    <source>
        <dbReference type="Proteomes" id="UP000250275"/>
    </source>
</evidence>
<dbReference type="AlphaFoldDB" id="A0A310SGL2"/>
<dbReference type="Proteomes" id="UP000250275">
    <property type="component" value="Unassembled WGS sequence"/>
</dbReference>
<keyword evidence="1" id="KW-0732">Signal</keyword>